<feature type="compositionally biased region" description="Pro residues" evidence="1">
    <location>
        <begin position="36"/>
        <end position="45"/>
    </location>
</feature>
<dbReference type="RefSeq" id="WP_081190443.1">
    <property type="nucleotide sequence ID" value="NZ_MWIH01000002.1"/>
</dbReference>
<evidence type="ECO:0000313" key="3">
    <source>
        <dbReference type="EMBL" id="OQO95051.1"/>
    </source>
</evidence>
<keyword evidence="4" id="KW-1185">Reference proteome</keyword>
<evidence type="ECO:0000256" key="1">
    <source>
        <dbReference type="SAM" id="MobiDB-lite"/>
    </source>
</evidence>
<accession>A0A1V9AD90</accession>
<organism evidence="3 4">
    <name type="scientific">Saccharomonospora piscinae</name>
    <dbReference type="NCBI Taxonomy" id="687388"/>
    <lineage>
        <taxon>Bacteria</taxon>
        <taxon>Bacillati</taxon>
        <taxon>Actinomycetota</taxon>
        <taxon>Actinomycetes</taxon>
        <taxon>Pseudonocardiales</taxon>
        <taxon>Pseudonocardiaceae</taxon>
        <taxon>Saccharomonospora</taxon>
    </lineage>
</organism>
<sequence>MSLEIADHWASLVSALVGVVGIVLTAVGLRRQRSAVPPPPEPPPVTGLADTADTGDRPRLYIPERHEFVPGPEHLPGGPQPQGWMGTGPPRASRDGGGLLSWGAALVVLSVVAIVVLALV</sequence>
<feature type="transmembrane region" description="Helical" evidence="2">
    <location>
        <begin position="12"/>
        <end position="29"/>
    </location>
</feature>
<protein>
    <submittedName>
        <fullName evidence="3">Uncharacterized protein</fullName>
    </submittedName>
</protein>
<dbReference type="Proteomes" id="UP000192591">
    <property type="component" value="Unassembled WGS sequence"/>
</dbReference>
<comment type="caution">
    <text evidence="3">The sequence shown here is derived from an EMBL/GenBank/DDBJ whole genome shotgun (WGS) entry which is preliminary data.</text>
</comment>
<feature type="region of interest" description="Disordered" evidence="1">
    <location>
        <begin position="68"/>
        <end position="93"/>
    </location>
</feature>
<feature type="transmembrane region" description="Helical" evidence="2">
    <location>
        <begin position="99"/>
        <end position="119"/>
    </location>
</feature>
<keyword evidence="2" id="KW-1133">Transmembrane helix</keyword>
<proteinExistence type="predicted"/>
<evidence type="ECO:0000256" key="2">
    <source>
        <dbReference type="SAM" id="Phobius"/>
    </source>
</evidence>
<name>A0A1V9AD90_SACPI</name>
<reference evidence="3 4" key="1">
    <citation type="submission" date="2017-02" db="EMBL/GenBank/DDBJ databases">
        <title>Draft genome of Saccharomonospora sp. 154.</title>
        <authorList>
            <person name="Alonso-Carmona G.S."/>
            <person name="De La Haba R."/>
            <person name="Vera-Gargallo B."/>
            <person name="Sandoval-Trujillo A.H."/>
            <person name="Ramirez-Duran N."/>
            <person name="Ventosa A."/>
        </authorList>
    </citation>
    <scope>NUCLEOTIDE SEQUENCE [LARGE SCALE GENOMIC DNA]</scope>
    <source>
        <strain evidence="3 4">LRS4.154</strain>
    </source>
</reference>
<dbReference type="EMBL" id="MWIH01000002">
    <property type="protein sequence ID" value="OQO95051.1"/>
    <property type="molecule type" value="Genomic_DNA"/>
</dbReference>
<dbReference type="STRING" id="1962155.B1813_03065"/>
<evidence type="ECO:0000313" key="4">
    <source>
        <dbReference type="Proteomes" id="UP000192591"/>
    </source>
</evidence>
<keyword evidence="2" id="KW-0812">Transmembrane</keyword>
<keyword evidence="2" id="KW-0472">Membrane</keyword>
<gene>
    <name evidence="3" type="ORF">B1813_03065</name>
</gene>
<feature type="region of interest" description="Disordered" evidence="1">
    <location>
        <begin position="32"/>
        <end position="56"/>
    </location>
</feature>
<dbReference type="AlphaFoldDB" id="A0A1V9AD90"/>